<dbReference type="InterPro" id="IPR036179">
    <property type="entry name" value="Ig-like_dom_sf"/>
</dbReference>
<evidence type="ECO:0000259" key="22">
    <source>
        <dbReference type="PROSITE" id="PS50070"/>
    </source>
</evidence>
<feature type="binding site" evidence="18">
    <location>
        <position position="531"/>
    </location>
    <ligand>
        <name>ATP</name>
        <dbReference type="ChEBI" id="CHEBI:30616"/>
    </ligand>
</feature>
<dbReference type="SUPFAM" id="SSF56112">
    <property type="entry name" value="Protein kinase-like (PK-like)"/>
    <property type="match status" value="1"/>
</dbReference>
<dbReference type="InterPro" id="IPR018056">
    <property type="entry name" value="Kringle_CS"/>
</dbReference>
<keyword evidence="7 18" id="KW-0067">ATP-binding</keyword>
<dbReference type="InterPro" id="IPR003598">
    <property type="entry name" value="Ig_sub2"/>
</dbReference>
<evidence type="ECO:0000256" key="10">
    <source>
        <dbReference type="ARBA" id="ARBA00023136"/>
    </source>
</evidence>
<dbReference type="PROSITE" id="PS00021">
    <property type="entry name" value="KRINGLE_1"/>
    <property type="match status" value="1"/>
</dbReference>
<keyword evidence="4 17" id="KW-0420">Kringle</keyword>
<protein>
    <recommendedName>
        <fullName evidence="2">receptor protein-tyrosine kinase</fullName>
        <ecNumber evidence="2">2.7.10.1</ecNumber>
    </recommendedName>
</protein>
<evidence type="ECO:0000256" key="19">
    <source>
        <dbReference type="SAM" id="Phobius"/>
    </source>
</evidence>
<dbReference type="SUPFAM" id="SSF57440">
    <property type="entry name" value="Kringle-like"/>
    <property type="match status" value="1"/>
</dbReference>
<dbReference type="Gene3D" id="3.30.200.20">
    <property type="entry name" value="Phosphorylase Kinase, domain 1"/>
    <property type="match status" value="1"/>
</dbReference>
<keyword evidence="10 19" id="KW-0472">Membrane</keyword>
<comment type="catalytic activity">
    <reaction evidence="16">
        <text>L-tyrosyl-[protein] + ATP = O-phospho-L-tyrosyl-[protein] + ADP + H(+)</text>
        <dbReference type="Rhea" id="RHEA:10596"/>
        <dbReference type="Rhea" id="RHEA-COMP:10136"/>
        <dbReference type="Rhea" id="RHEA-COMP:20101"/>
        <dbReference type="ChEBI" id="CHEBI:15378"/>
        <dbReference type="ChEBI" id="CHEBI:30616"/>
        <dbReference type="ChEBI" id="CHEBI:46858"/>
        <dbReference type="ChEBI" id="CHEBI:61978"/>
        <dbReference type="ChEBI" id="CHEBI:456216"/>
        <dbReference type="EC" id="2.7.10.1"/>
    </reaction>
</comment>
<dbReference type="CDD" id="cd07459">
    <property type="entry name" value="CRD_TK_ROR_like"/>
    <property type="match status" value="1"/>
</dbReference>
<dbReference type="InterPro" id="IPR013098">
    <property type="entry name" value="Ig_I-set"/>
</dbReference>
<evidence type="ECO:0000256" key="3">
    <source>
        <dbReference type="ARBA" id="ARBA00022553"/>
    </source>
</evidence>
<dbReference type="SMART" id="SM00130">
    <property type="entry name" value="KR"/>
    <property type="match status" value="1"/>
</dbReference>
<dbReference type="InterPro" id="IPR013783">
    <property type="entry name" value="Ig-like_fold"/>
</dbReference>
<evidence type="ECO:0000256" key="5">
    <source>
        <dbReference type="ARBA" id="ARBA00022692"/>
    </source>
</evidence>
<dbReference type="EMBL" id="CALNXK010000073">
    <property type="protein sequence ID" value="CAH3144347.1"/>
    <property type="molecule type" value="Genomic_DNA"/>
</dbReference>
<keyword evidence="9" id="KW-0770">Synapse</keyword>
<dbReference type="PRINTS" id="PR00018">
    <property type="entry name" value="KRINGLE"/>
</dbReference>
<keyword evidence="13" id="KW-0325">Glycoprotein</keyword>
<dbReference type="PROSITE" id="PS50070">
    <property type="entry name" value="KRINGLE_2"/>
    <property type="match status" value="1"/>
</dbReference>
<evidence type="ECO:0000256" key="15">
    <source>
        <dbReference type="ARBA" id="ARBA00034103"/>
    </source>
</evidence>
<evidence type="ECO:0000256" key="13">
    <source>
        <dbReference type="ARBA" id="ARBA00023180"/>
    </source>
</evidence>
<keyword evidence="14" id="KW-0393">Immunoglobulin domain</keyword>
<dbReference type="InterPro" id="IPR050122">
    <property type="entry name" value="RTK"/>
</dbReference>
<evidence type="ECO:0000256" key="4">
    <source>
        <dbReference type="ARBA" id="ARBA00022572"/>
    </source>
</evidence>
<feature type="domain" description="FZ" evidence="21">
    <location>
        <begin position="173"/>
        <end position="304"/>
    </location>
</feature>
<dbReference type="PROSITE" id="PS50835">
    <property type="entry name" value="IG_LIKE"/>
    <property type="match status" value="1"/>
</dbReference>
<dbReference type="Gene3D" id="2.60.40.10">
    <property type="entry name" value="Immunoglobulins"/>
    <property type="match status" value="1"/>
</dbReference>
<keyword evidence="3" id="KW-0597">Phosphoprotein</keyword>
<proteinExistence type="predicted"/>
<dbReference type="Pfam" id="PF00051">
    <property type="entry name" value="Kringle"/>
    <property type="match status" value="1"/>
</dbReference>
<keyword evidence="11 17" id="KW-1015">Disulfide bond</keyword>
<dbReference type="PROSITE" id="PS50011">
    <property type="entry name" value="PROTEIN_KINASE_DOM"/>
    <property type="match status" value="1"/>
</dbReference>
<dbReference type="PANTHER" id="PTHR24416:SF611">
    <property type="entry name" value="TYROSINE-PROTEIN KINASE TRANSMEMBRANE RECEPTOR ROR"/>
    <property type="match status" value="1"/>
</dbReference>
<evidence type="ECO:0000256" key="9">
    <source>
        <dbReference type="ARBA" id="ARBA00023018"/>
    </source>
</evidence>
<evidence type="ECO:0000256" key="11">
    <source>
        <dbReference type="ARBA" id="ARBA00023157"/>
    </source>
</evidence>
<dbReference type="InterPro" id="IPR041775">
    <property type="entry name" value="Ror-like_CRD"/>
</dbReference>
<evidence type="ECO:0000256" key="14">
    <source>
        <dbReference type="ARBA" id="ARBA00023319"/>
    </source>
</evidence>
<dbReference type="Proteomes" id="UP001159405">
    <property type="component" value="Unassembled WGS sequence"/>
</dbReference>
<feature type="domain" description="Ig-like" evidence="23">
    <location>
        <begin position="52"/>
        <end position="143"/>
    </location>
</feature>
<keyword evidence="25" id="KW-1185">Reference proteome</keyword>
<keyword evidence="12" id="KW-0675">Receptor</keyword>
<evidence type="ECO:0000256" key="2">
    <source>
        <dbReference type="ARBA" id="ARBA00011902"/>
    </source>
</evidence>
<dbReference type="PROSITE" id="PS50038">
    <property type="entry name" value="FZ"/>
    <property type="match status" value="1"/>
</dbReference>
<keyword evidence="5 19" id="KW-0812">Transmembrane</keyword>
<dbReference type="SUPFAM" id="SSF48726">
    <property type="entry name" value="Immunoglobulin"/>
    <property type="match status" value="1"/>
</dbReference>
<dbReference type="InterPro" id="IPR008266">
    <property type="entry name" value="Tyr_kinase_AS"/>
</dbReference>
<comment type="caution">
    <text evidence="24">The sequence shown here is derived from an EMBL/GenBank/DDBJ whole genome shotgun (WGS) entry which is preliminary data.</text>
</comment>
<dbReference type="InterPro" id="IPR038178">
    <property type="entry name" value="Kringle_sf"/>
</dbReference>
<dbReference type="InterPro" id="IPR003599">
    <property type="entry name" value="Ig_sub"/>
</dbReference>
<feature type="transmembrane region" description="Helical" evidence="19">
    <location>
        <begin position="417"/>
        <end position="438"/>
    </location>
</feature>
<dbReference type="InterPro" id="IPR007110">
    <property type="entry name" value="Ig-like_dom"/>
</dbReference>
<dbReference type="InterPro" id="IPR011009">
    <property type="entry name" value="Kinase-like_dom_sf"/>
</dbReference>
<dbReference type="InterPro" id="IPR017441">
    <property type="entry name" value="Protein_kinase_ATP_BS"/>
</dbReference>
<dbReference type="InterPro" id="IPR000001">
    <property type="entry name" value="Kringle"/>
</dbReference>
<dbReference type="InterPro" id="IPR013806">
    <property type="entry name" value="Kringle-like"/>
</dbReference>
<keyword evidence="6 18" id="KW-0547">Nucleotide-binding</keyword>
<sequence length="776" mass="87344">MILQNNFCRLEFERARNIKTIQHLLPDCSSMPSKGAPGYNTCIRVVPPEKRPKFKVFLDDITMFERKPVIFKCRLSSKDLKTNITWYKDRQRIPDHKNFKILNFRWGSRLKIRRARVGDAGIYRCEVEGPGGTVTAQAQLKINKLNSPVRTQTTTSKQKSANRPQKVRIPTLSPYGLCEPYRGNACAEFIGNESVWVEFPGRQQLIERELGGALNVIKATNQMSENCTKYGIPGMCFHIFPTCDPLTRDAKPRLCREDCYALFDDVCLVELQLAAFDPKFKKVLPDCSALPKRGSKDHSYCKSIGIPGLKTPTSSPSNTLTLRPEVKDQSCYNGTGEMYFGRANVSSSGRPCRLWPDMDPPVHNYCRNPGGVRASPWCYVGVGHEKEFCDIEKCAEIGEPGKTGRQQPQGRPVARTIYVISAIMAVLIVAFLSIIVYLKVQHRKGALPQGDQASSGSISKSTQSTLQQPSFDLKQSITEIKSCVFNQNHAEVNHGKVMFLEALGEGGFAKVCKGSLIKMDSEMSGVEIAIKRLKSDVPPATIENFKKETTILANLQDINILCLIGVSTGEEPRFMIFEYYTDIDLNRFLLDNASKLSGTIPCDLSEYNVLLDFALQIASGMDFLVEHKFVHRDLAARNCYVTEDNIVKISNLGIGSYKYPRDYSWVHSSALLPVRWMAPEALNSLHFTHQTDVWSYGVLLWELYTYGCHPYAGYSNQEAIEQIRSLQLLSCPDDCPARMFGLMRECWEESPSDRPPFSETCSRLREWAGDSIAESH</sequence>
<comment type="caution">
    <text evidence="17">Lacks conserved residue(s) required for the propagation of feature annotation.</text>
</comment>
<dbReference type="Pfam" id="PF07679">
    <property type="entry name" value="I-set"/>
    <property type="match status" value="1"/>
</dbReference>
<comment type="subcellular location">
    <subcellularLocation>
        <location evidence="1">Membrane</location>
        <topology evidence="1">Single-pass type I membrane protein</topology>
    </subcellularLocation>
    <subcellularLocation>
        <location evidence="15">Synapse</location>
    </subcellularLocation>
</comment>
<dbReference type="SMART" id="SM00409">
    <property type="entry name" value="IG"/>
    <property type="match status" value="1"/>
</dbReference>
<dbReference type="Pfam" id="PF01392">
    <property type="entry name" value="Fz"/>
    <property type="match status" value="1"/>
</dbReference>
<feature type="domain" description="Kringle" evidence="22">
    <location>
        <begin position="330"/>
        <end position="394"/>
    </location>
</feature>
<evidence type="ECO:0000259" key="21">
    <source>
        <dbReference type="PROSITE" id="PS50038"/>
    </source>
</evidence>
<dbReference type="InterPro" id="IPR000719">
    <property type="entry name" value="Prot_kinase_dom"/>
</dbReference>
<dbReference type="SMART" id="SM00408">
    <property type="entry name" value="IGc2"/>
    <property type="match status" value="1"/>
</dbReference>
<gene>
    <name evidence="24" type="ORF">PLOB_00043920</name>
</gene>
<evidence type="ECO:0000256" key="7">
    <source>
        <dbReference type="ARBA" id="ARBA00022840"/>
    </source>
</evidence>
<dbReference type="Pfam" id="PF07714">
    <property type="entry name" value="PK_Tyr_Ser-Thr"/>
    <property type="match status" value="1"/>
</dbReference>
<evidence type="ECO:0000256" key="17">
    <source>
        <dbReference type="PROSITE-ProRule" id="PRU00121"/>
    </source>
</evidence>
<evidence type="ECO:0000313" key="25">
    <source>
        <dbReference type="Proteomes" id="UP001159405"/>
    </source>
</evidence>
<dbReference type="Gene3D" id="1.10.2000.10">
    <property type="entry name" value="Frizzled cysteine-rich domain"/>
    <property type="match status" value="1"/>
</dbReference>
<dbReference type="EC" id="2.7.10.1" evidence="2"/>
<dbReference type="Gene3D" id="2.40.20.10">
    <property type="entry name" value="Plasminogen Kringle 4"/>
    <property type="match status" value="1"/>
</dbReference>
<evidence type="ECO:0000259" key="23">
    <source>
        <dbReference type="PROSITE" id="PS50835"/>
    </source>
</evidence>
<dbReference type="InterPro" id="IPR020067">
    <property type="entry name" value="Frizzled_dom"/>
</dbReference>
<dbReference type="PROSITE" id="PS00109">
    <property type="entry name" value="PROTEIN_KINASE_TYR"/>
    <property type="match status" value="1"/>
</dbReference>
<evidence type="ECO:0000256" key="8">
    <source>
        <dbReference type="ARBA" id="ARBA00022989"/>
    </source>
</evidence>
<name>A0ABN8PI57_9CNID</name>
<dbReference type="CDD" id="cd00096">
    <property type="entry name" value="Ig"/>
    <property type="match status" value="1"/>
</dbReference>
<evidence type="ECO:0000256" key="18">
    <source>
        <dbReference type="PROSITE-ProRule" id="PRU10141"/>
    </source>
</evidence>
<dbReference type="PIRSF" id="PIRSF000615">
    <property type="entry name" value="TyrPK_CSF1-R"/>
    <property type="match status" value="1"/>
</dbReference>
<reference evidence="24 25" key="1">
    <citation type="submission" date="2022-05" db="EMBL/GenBank/DDBJ databases">
        <authorList>
            <consortium name="Genoscope - CEA"/>
            <person name="William W."/>
        </authorList>
    </citation>
    <scope>NUCLEOTIDE SEQUENCE [LARGE SCALE GENOMIC DNA]</scope>
</reference>
<keyword evidence="8 19" id="KW-1133">Transmembrane helix</keyword>
<evidence type="ECO:0000259" key="20">
    <source>
        <dbReference type="PROSITE" id="PS50011"/>
    </source>
</evidence>
<dbReference type="InterPro" id="IPR001245">
    <property type="entry name" value="Ser-Thr/Tyr_kinase_cat_dom"/>
</dbReference>
<dbReference type="CDD" id="cd00108">
    <property type="entry name" value="KR"/>
    <property type="match status" value="1"/>
</dbReference>
<dbReference type="PRINTS" id="PR00109">
    <property type="entry name" value="TYRKINASE"/>
</dbReference>
<evidence type="ECO:0000256" key="16">
    <source>
        <dbReference type="ARBA" id="ARBA00051243"/>
    </source>
</evidence>
<feature type="disulfide bond" evidence="17">
    <location>
        <begin position="366"/>
        <end position="389"/>
    </location>
</feature>
<evidence type="ECO:0000256" key="12">
    <source>
        <dbReference type="ARBA" id="ARBA00023170"/>
    </source>
</evidence>
<evidence type="ECO:0000256" key="6">
    <source>
        <dbReference type="ARBA" id="ARBA00022741"/>
    </source>
</evidence>
<accession>A0ABN8PI57</accession>
<organism evidence="24 25">
    <name type="scientific">Porites lobata</name>
    <dbReference type="NCBI Taxonomy" id="104759"/>
    <lineage>
        <taxon>Eukaryota</taxon>
        <taxon>Metazoa</taxon>
        <taxon>Cnidaria</taxon>
        <taxon>Anthozoa</taxon>
        <taxon>Hexacorallia</taxon>
        <taxon>Scleractinia</taxon>
        <taxon>Fungiina</taxon>
        <taxon>Poritidae</taxon>
        <taxon>Porites</taxon>
    </lineage>
</organism>
<evidence type="ECO:0000313" key="24">
    <source>
        <dbReference type="EMBL" id="CAH3144347.1"/>
    </source>
</evidence>
<dbReference type="PROSITE" id="PS00107">
    <property type="entry name" value="PROTEIN_KINASE_ATP"/>
    <property type="match status" value="1"/>
</dbReference>
<dbReference type="Gene3D" id="1.10.510.10">
    <property type="entry name" value="Transferase(Phosphotransferase) domain 1"/>
    <property type="match status" value="1"/>
</dbReference>
<dbReference type="PANTHER" id="PTHR24416">
    <property type="entry name" value="TYROSINE-PROTEIN KINASE RECEPTOR"/>
    <property type="match status" value="1"/>
</dbReference>
<evidence type="ECO:0000256" key="1">
    <source>
        <dbReference type="ARBA" id="ARBA00004479"/>
    </source>
</evidence>
<dbReference type="SMART" id="SM00219">
    <property type="entry name" value="TyrKc"/>
    <property type="match status" value="1"/>
</dbReference>
<feature type="domain" description="Protein kinase" evidence="20">
    <location>
        <begin position="497"/>
        <end position="768"/>
    </location>
</feature>
<dbReference type="InterPro" id="IPR036790">
    <property type="entry name" value="Frizzled_dom_sf"/>
</dbReference>
<dbReference type="InterPro" id="IPR020635">
    <property type="entry name" value="Tyr_kinase_cat_dom"/>
</dbReference>